<keyword evidence="2 6" id="KW-0812">Transmembrane</keyword>
<evidence type="ECO:0000256" key="6">
    <source>
        <dbReference type="SAM" id="Phobius"/>
    </source>
</evidence>
<dbReference type="RefSeq" id="WP_265133901.1">
    <property type="nucleotide sequence ID" value="NZ_FXTX01000003.1"/>
</dbReference>
<proteinExistence type="predicted"/>
<protein>
    <submittedName>
        <fullName evidence="9">Membrane fusion protein, multidrug efflux system</fullName>
    </submittedName>
</protein>
<keyword evidence="3 6" id="KW-1133">Transmembrane helix</keyword>
<feature type="domain" description="p-hydroxybenzoic acid efflux pump subunit AaeA-like beta-barrel" evidence="8">
    <location>
        <begin position="282"/>
        <end position="358"/>
    </location>
</feature>
<evidence type="ECO:0000259" key="8">
    <source>
        <dbReference type="Pfam" id="PF25963"/>
    </source>
</evidence>
<evidence type="ECO:0000256" key="2">
    <source>
        <dbReference type="ARBA" id="ARBA00022692"/>
    </source>
</evidence>
<name>A0AA45WJT1_9AQUI</name>
<dbReference type="Pfam" id="PF25917">
    <property type="entry name" value="BSH_RND"/>
    <property type="match status" value="1"/>
</dbReference>
<evidence type="ECO:0000256" key="3">
    <source>
        <dbReference type="ARBA" id="ARBA00022989"/>
    </source>
</evidence>
<comment type="subcellular location">
    <subcellularLocation>
        <location evidence="1">Membrane</location>
        <topology evidence="1">Single-pass membrane protein</topology>
    </subcellularLocation>
</comment>
<evidence type="ECO:0000313" key="9">
    <source>
        <dbReference type="EMBL" id="SMP04523.1"/>
    </source>
</evidence>
<evidence type="ECO:0000256" key="4">
    <source>
        <dbReference type="ARBA" id="ARBA00023136"/>
    </source>
</evidence>
<dbReference type="SUPFAM" id="SSF111369">
    <property type="entry name" value="HlyD-like secretion proteins"/>
    <property type="match status" value="2"/>
</dbReference>
<dbReference type="InterPro" id="IPR050739">
    <property type="entry name" value="MFP"/>
</dbReference>
<dbReference type="EMBL" id="FXTX01000003">
    <property type="protein sequence ID" value="SMP04523.1"/>
    <property type="molecule type" value="Genomic_DNA"/>
</dbReference>
<keyword evidence="5" id="KW-0175">Coiled coil</keyword>
<dbReference type="Proteomes" id="UP001157947">
    <property type="component" value="Unassembled WGS sequence"/>
</dbReference>
<dbReference type="InterPro" id="IPR058625">
    <property type="entry name" value="MdtA-like_BSH"/>
</dbReference>
<evidence type="ECO:0000259" key="7">
    <source>
        <dbReference type="Pfam" id="PF25917"/>
    </source>
</evidence>
<dbReference type="Gene3D" id="1.10.287.470">
    <property type="entry name" value="Helix hairpin bin"/>
    <property type="match status" value="1"/>
</dbReference>
<evidence type="ECO:0000256" key="1">
    <source>
        <dbReference type="ARBA" id="ARBA00004167"/>
    </source>
</evidence>
<reference evidence="9" key="1">
    <citation type="submission" date="2017-05" db="EMBL/GenBank/DDBJ databases">
        <authorList>
            <person name="Varghese N."/>
            <person name="Submissions S."/>
        </authorList>
    </citation>
    <scope>NUCLEOTIDE SEQUENCE</scope>
    <source>
        <strain evidence="9">DSM 18763</strain>
    </source>
</reference>
<evidence type="ECO:0000313" key="10">
    <source>
        <dbReference type="Proteomes" id="UP001157947"/>
    </source>
</evidence>
<dbReference type="PANTHER" id="PTHR30386">
    <property type="entry name" value="MEMBRANE FUSION SUBUNIT OF EMRAB-TOLC MULTIDRUG EFFLUX PUMP"/>
    <property type="match status" value="1"/>
</dbReference>
<dbReference type="Gene3D" id="2.40.30.170">
    <property type="match status" value="1"/>
</dbReference>
<dbReference type="Gene3D" id="2.40.50.100">
    <property type="match status" value="1"/>
</dbReference>
<dbReference type="AlphaFoldDB" id="A0AA45WJT1"/>
<dbReference type="InterPro" id="IPR058634">
    <property type="entry name" value="AaeA-lik-b-barrel"/>
</dbReference>
<dbReference type="GO" id="GO:0016020">
    <property type="term" value="C:membrane"/>
    <property type="evidence" value="ECO:0007669"/>
    <property type="project" value="UniProtKB-SubCell"/>
</dbReference>
<comment type="caution">
    <text evidence="9">The sequence shown here is derived from an EMBL/GenBank/DDBJ whole genome shotgun (WGS) entry which is preliminary data.</text>
</comment>
<dbReference type="PANTHER" id="PTHR30386:SF26">
    <property type="entry name" value="TRANSPORT PROTEIN COMB"/>
    <property type="match status" value="1"/>
</dbReference>
<accession>A0AA45WJT1</accession>
<evidence type="ECO:0000256" key="5">
    <source>
        <dbReference type="SAM" id="Coils"/>
    </source>
</evidence>
<organism evidence="9 10">
    <name type="scientific">Venenivibrio stagnispumantis</name>
    <dbReference type="NCBI Taxonomy" id="407998"/>
    <lineage>
        <taxon>Bacteria</taxon>
        <taxon>Pseudomonadati</taxon>
        <taxon>Aquificota</taxon>
        <taxon>Aquificia</taxon>
        <taxon>Aquificales</taxon>
        <taxon>Hydrogenothermaceae</taxon>
        <taxon>Venenivibrio</taxon>
    </lineage>
</organism>
<feature type="transmembrane region" description="Helical" evidence="6">
    <location>
        <begin position="7"/>
        <end position="27"/>
    </location>
</feature>
<dbReference type="PRINTS" id="PR01490">
    <property type="entry name" value="RTXTOXIND"/>
</dbReference>
<feature type="coiled-coil region" evidence="5">
    <location>
        <begin position="87"/>
        <end position="250"/>
    </location>
</feature>
<keyword evidence="4 6" id="KW-0472">Membrane</keyword>
<keyword evidence="10" id="KW-1185">Reference proteome</keyword>
<gene>
    <name evidence="9" type="ORF">SAMN06264868_10317</name>
</gene>
<sequence>MDNKKKIGLIIVGILILLFAVVAIKWIKHRMEYAITDAVFVESDYISNIGFQRVSGKVIQLFAKEGDFVKEGQELAKIDDTDYKISLQQIEKQIESLEYQKEELEIKKDRISKELDINQINSSLTKEEINKRKEALSEQIKQVEAQINQTKKDYERYENLLNKGLIPKQKFEQIQTQLSVLQKQKSALEKNLEELNVSIKKAEEGINLAKVQKIQISELDKSILSLQKQIEALNKQKEDLENQINYTTLRAPFDGVIAKKFVSIGDIVKSGIPIYSVIKKDSFYINVLLEETKLKGIKKGSIAYIKLDAYPDKEFEGVVEEIGYASAATYALVPRDISAGEFTKVAQRIPVKIRITKGDFSLLRVGLGGEVEIKKDK</sequence>
<dbReference type="GO" id="GO:0055085">
    <property type="term" value="P:transmembrane transport"/>
    <property type="evidence" value="ECO:0007669"/>
    <property type="project" value="InterPro"/>
</dbReference>
<dbReference type="Pfam" id="PF25963">
    <property type="entry name" value="Beta-barrel_AAEA"/>
    <property type="match status" value="1"/>
</dbReference>
<feature type="domain" description="Multidrug resistance protein MdtA-like barrel-sandwich hybrid" evidence="7">
    <location>
        <begin position="53"/>
        <end position="272"/>
    </location>
</feature>